<dbReference type="Proteomes" id="UP000728185">
    <property type="component" value="Unassembled WGS sequence"/>
</dbReference>
<dbReference type="GO" id="GO:0003676">
    <property type="term" value="F:nucleic acid binding"/>
    <property type="evidence" value="ECO:0007669"/>
    <property type="project" value="InterPro"/>
</dbReference>
<reference evidence="3" key="1">
    <citation type="submission" date="2019-05" db="EMBL/GenBank/DDBJ databases">
        <title>Annotation for the trematode Fasciolopsis buski.</title>
        <authorList>
            <person name="Choi Y.-J."/>
        </authorList>
    </citation>
    <scope>NUCLEOTIDE SEQUENCE</scope>
    <source>
        <strain evidence="3">HT</strain>
        <tissue evidence="3">Whole worm</tissue>
    </source>
</reference>
<evidence type="ECO:0000313" key="4">
    <source>
        <dbReference type="Proteomes" id="UP000728185"/>
    </source>
</evidence>
<gene>
    <name evidence="3" type="ORF">FBUS_09899</name>
</gene>
<dbReference type="InterPro" id="IPR038538">
    <property type="entry name" value="MTERF_sf"/>
</dbReference>
<evidence type="ECO:0000256" key="2">
    <source>
        <dbReference type="ARBA" id="ARBA00022946"/>
    </source>
</evidence>
<dbReference type="EMBL" id="LUCM01010137">
    <property type="protein sequence ID" value="KAA0185885.1"/>
    <property type="molecule type" value="Genomic_DNA"/>
</dbReference>
<organism evidence="3 4">
    <name type="scientific">Fasciolopsis buskii</name>
    <dbReference type="NCBI Taxonomy" id="27845"/>
    <lineage>
        <taxon>Eukaryota</taxon>
        <taxon>Metazoa</taxon>
        <taxon>Spiralia</taxon>
        <taxon>Lophotrochozoa</taxon>
        <taxon>Platyhelminthes</taxon>
        <taxon>Trematoda</taxon>
        <taxon>Digenea</taxon>
        <taxon>Plagiorchiida</taxon>
        <taxon>Echinostomata</taxon>
        <taxon>Echinostomatoidea</taxon>
        <taxon>Fasciolidae</taxon>
        <taxon>Fasciolopsis</taxon>
    </lineage>
</organism>
<evidence type="ECO:0000256" key="1">
    <source>
        <dbReference type="ARBA" id="ARBA00007692"/>
    </source>
</evidence>
<feature type="non-terminal residue" evidence="3">
    <location>
        <position position="447"/>
    </location>
</feature>
<name>A0A8E0RPJ1_9TREM</name>
<comment type="caution">
    <text evidence="3">The sequence shown here is derived from an EMBL/GenBank/DDBJ whole genome shotgun (WGS) entry which is preliminary data.</text>
</comment>
<accession>A0A8E0RPJ1</accession>
<dbReference type="Gene3D" id="1.25.70.10">
    <property type="entry name" value="Transcription termination factor 3, mitochondrial"/>
    <property type="match status" value="1"/>
</dbReference>
<dbReference type="Pfam" id="PF02536">
    <property type="entry name" value="mTERF"/>
    <property type="match status" value="1"/>
</dbReference>
<dbReference type="AlphaFoldDB" id="A0A8E0RPJ1"/>
<keyword evidence="2" id="KW-0809">Transit peptide</keyword>
<proteinExistence type="inferred from homology"/>
<dbReference type="InterPro" id="IPR003690">
    <property type="entry name" value="MTERF"/>
</dbReference>
<evidence type="ECO:0000313" key="3">
    <source>
        <dbReference type="EMBL" id="KAA0185885.1"/>
    </source>
</evidence>
<keyword evidence="4" id="KW-1185">Reference proteome</keyword>
<comment type="similarity">
    <text evidence="1">Belongs to the mTERF family.</text>
</comment>
<sequence>NSFCPFLCWSKVLRRAQASWIYWHQFSSASSNSQEEYVKSLIQAFIPPDKSLNAAQTPTADSVPVETRSRRRLRLRWILLHSDKLERQPARKMQRKWDPSYTNGTVPVELKPSAPIELPIGASFGPYEPPEEGLVPISSAFHSEQTISDSVKYARNWFKKLDFNTLTVPVLPTGNLAPYVSRSFTLQQLVLLGVDLSKIEHIPGVANMLVKMDFQQTIEPLLWDLNDLGFDLNQIARLLTRFPKLLKLPRDELFRRFIYFIQQGFTQSETVRLIDAQPLVLSFTSPEVDRHLGQVQTLFRFSAPQVRLIVNEVPAVLVHPLARIKDTYVLLSKMLGYPDDVCRTMACSHPKLLLTERRRLVSNFVFMHMRLDLSLDLIQMWPEALSAAPHLLPQRTAFLVRRNLFQPDPKQPLYTPLNTVVKCTDREFCELFGRTTEAEYNLFLKTL</sequence>
<dbReference type="OrthoDB" id="637682at2759"/>
<protein>
    <submittedName>
        <fullName evidence="3">Transcription termination factor 3</fullName>
    </submittedName>
</protein>